<name>A0A1H9YQB1_9FIRM</name>
<dbReference type="AlphaFoldDB" id="A0A1H9YQB1"/>
<reference evidence="2 3" key="1">
    <citation type="submission" date="2016-10" db="EMBL/GenBank/DDBJ databases">
        <authorList>
            <person name="de Groot N.N."/>
        </authorList>
    </citation>
    <scope>NUCLEOTIDE SEQUENCE [LARGE SCALE GENOMIC DNA]</scope>
    <source>
        <strain evidence="2 3">DSM 18979</strain>
    </source>
</reference>
<dbReference type="NCBIfam" id="TIGR02532">
    <property type="entry name" value="IV_pilin_GFxxxE"/>
    <property type="match status" value="1"/>
</dbReference>
<feature type="transmembrane region" description="Helical" evidence="1">
    <location>
        <begin position="7"/>
        <end position="30"/>
    </location>
</feature>
<dbReference type="Proteomes" id="UP000199568">
    <property type="component" value="Unassembled WGS sequence"/>
</dbReference>
<sequence length="145" mass="16432">MKGNKKGFTLIELLVVLLIIGILSAITLPISRDLYDVFLLKSTANEIKSALHLAQQLSLDESRDYSLEVFESSFRVREKVFGGKAVYRQQIHERIKVVPGNDSEITYNRHGNTNYGRVVLGNNQGKYIMIEIMIGTGRVRISDIY</sequence>
<protein>
    <submittedName>
        <fullName evidence="2">N-terminal methylation site-containing protein</fullName>
    </submittedName>
</protein>
<keyword evidence="1" id="KW-0472">Membrane</keyword>
<dbReference type="PIRSF" id="PIRSF021292">
    <property type="entry name" value="Competence_ComGD"/>
    <property type="match status" value="1"/>
</dbReference>
<gene>
    <name evidence="2" type="ORF">SAMN05660297_00351</name>
</gene>
<dbReference type="InterPro" id="IPR016785">
    <property type="entry name" value="ComGD"/>
</dbReference>
<dbReference type="STRING" id="426128.SAMN05660297_00351"/>
<dbReference type="InterPro" id="IPR045584">
    <property type="entry name" value="Pilin-like"/>
</dbReference>
<dbReference type="Pfam" id="PF07963">
    <property type="entry name" value="N_methyl"/>
    <property type="match status" value="1"/>
</dbReference>
<dbReference type="Gene3D" id="3.30.700.10">
    <property type="entry name" value="Glycoprotein, Type 4 Pilin"/>
    <property type="match status" value="1"/>
</dbReference>
<dbReference type="RefSeq" id="WP_170834631.1">
    <property type="nucleotide sequence ID" value="NZ_FOHU01000001.1"/>
</dbReference>
<dbReference type="EMBL" id="FOHU01000001">
    <property type="protein sequence ID" value="SES71287.1"/>
    <property type="molecule type" value="Genomic_DNA"/>
</dbReference>
<evidence type="ECO:0000313" key="2">
    <source>
        <dbReference type="EMBL" id="SES71287.1"/>
    </source>
</evidence>
<keyword evidence="3" id="KW-1185">Reference proteome</keyword>
<proteinExistence type="predicted"/>
<keyword evidence="1" id="KW-1133">Transmembrane helix</keyword>
<evidence type="ECO:0000256" key="1">
    <source>
        <dbReference type="SAM" id="Phobius"/>
    </source>
</evidence>
<dbReference type="SUPFAM" id="SSF54523">
    <property type="entry name" value="Pili subunits"/>
    <property type="match status" value="1"/>
</dbReference>
<dbReference type="InterPro" id="IPR012902">
    <property type="entry name" value="N_methyl_site"/>
</dbReference>
<keyword evidence="1" id="KW-0812">Transmembrane</keyword>
<dbReference type="PROSITE" id="PS00409">
    <property type="entry name" value="PROKAR_NTER_METHYL"/>
    <property type="match status" value="1"/>
</dbReference>
<evidence type="ECO:0000313" key="3">
    <source>
        <dbReference type="Proteomes" id="UP000199568"/>
    </source>
</evidence>
<organism evidence="2 3">
    <name type="scientific">Natronincola peptidivorans</name>
    <dbReference type="NCBI Taxonomy" id="426128"/>
    <lineage>
        <taxon>Bacteria</taxon>
        <taxon>Bacillati</taxon>
        <taxon>Bacillota</taxon>
        <taxon>Clostridia</taxon>
        <taxon>Peptostreptococcales</taxon>
        <taxon>Natronincolaceae</taxon>
        <taxon>Natronincola</taxon>
    </lineage>
</organism>
<dbReference type="GO" id="GO:0030420">
    <property type="term" value="P:establishment of competence for transformation"/>
    <property type="evidence" value="ECO:0007669"/>
    <property type="project" value="InterPro"/>
</dbReference>
<accession>A0A1H9YQB1</accession>